<dbReference type="PANTHER" id="PTHR32089:SF114">
    <property type="entry name" value="METHYL-ACCEPTING CHEMOTAXIS PROTEIN MCPB"/>
    <property type="match status" value="1"/>
</dbReference>
<evidence type="ECO:0000256" key="1">
    <source>
        <dbReference type="ARBA" id="ARBA00023224"/>
    </source>
</evidence>
<dbReference type="SUPFAM" id="SSF58104">
    <property type="entry name" value="Methyl-accepting chemotaxis protein (MCP) signaling domain"/>
    <property type="match status" value="1"/>
</dbReference>
<dbReference type="Pfam" id="PF00015">
    <property type="entry name" value="MCPsignal"/>
    <property type="match status" value="1"/>
</dbReference>
<sequence length="470" mass="50756">MTGNLAISTEGGADGGAVEAVARNCGRVAVGCSDAAGYVAGVSERIARQLDMLSMLEDVTAALEADQRRVADSTDEARLLSEQAREKLGKGAAMISGSRGQFTELTDLVSQLGARMTSFAAAMEQVRRVSTVIDTIARKTNMLALNATIEAERAGDAGRTFAVVASEVKKLAQETRGATEQISRTLASLTSEAGTVISEINDGVMKSVMAQHGFATIDDTVRDVAEIVAQVDTQTDGIARSTGMIHDSVARVRDGLSLFAGDARANATALGDTSLRMGSIEQLSNAMFNDLIQSGFASEDRHFVDLAIAERDRIAAITRSAIESGRLDPGVLFDRDYVPVAGTDPQQFTTRLNGFADLIWRPELDRIGALDRRIVAAACTDINGYLPTHATAFSRAPTGDPQHDMAYCRNRLILLDEIDRKAKASEKPFHMAVYRRETEGQEFHVVRNVYVPLVFDGRRWGDFELAYIVD</sequence>
<dbReference type="RefSeq" id="WP_222987791.1">
    <property type="nucleotide sequence ID" value="NZ_JAINVV010000001.1"/>
</dbReference>
<dbReference type="Gene3D" id="1.10.287.950">
    <property type="entry name" value="Methyl-accepting chemotaxis protein"/>
    <property type="match status" value="1"/>
</dbReference>
<evidence type="ECO:0000259" key="3">
    <source>
        <dbReference type="PROSITE" id="PS50111"/>
    </source>
</evidence>
<evidence type="ECO:0000256" key="2">
    <source>
        <dbReference type="PROSITE-ProRule" id="PRU00284"/>
    </source>
</evidence>
<dbReference type="PANTHER" id="PTHR32089">
    <property type="entry name" value="METHYL-ACCEPTING CHEMOTAXIS PROTEIN MCPB"/>
    <property type="match status" value="1"/>
</dbReference>
<accession>A0ABS7PI86</accession>
<keyword evidence="5" id="KW-1185">Reference proteome</keyword>
<evidence type="ECO:0000313" key="5">
    <source>
        <dbReference type="Proteomes" id="UP000706039"/>
    </source>
</evidence>
<dbReference type="SMART" id="SM00283">
    <property type="entry name" value="MA"/>
    <property type="match status" value="1"/>
</dbReference>
<proteinExistence type="predicted"/>
<reference evidence="4 5" key="1">
    <citation type="submission" date="2021-08" db="EMBL/GenBank/DDBJ databases">
        <authorList>
            <person name="Tuo L."/>
        </authorList>
    </citation>
    <scope>NUCLEOTIDE SEQUENCE [LARGE SCALE GENOMIC DNA]</scope>
    <source>
        <strain evidence="4 5">JCM 31229</strain>
    </source>
</reference>
<evidence type="ECO:0000313" key="4">
    <source>
        <dbReference type="EMBL" id="MBY8820669.1"/>
    </source>
</evidence>
<dbReference type="Proteomes" id="UP000706039">
    <property type="component" value="Unassembled WGS sequence"/>
</dbReference>
<dbReference type="PROSITE" id="PS50111">
    <property type="entry name" value="CHEMOTAXIS_TRANSDUC_2"/>
    <property type="match status" value="1"/>
</dbReference>
<gene>
    <name evidence="4" type="ORF">K7G82_00085</name>
</gene>
<name>A0ABS7PI86_9SPHN</name>
<feature type="domain" description="Methyl-accepting transducer" evidence="3">
    <location>
        <begin position="24"/>
        <end position="271"/>
    </location>
</feature>
<protein>
    <submittedName>
        <fullName evidence="4">Chemotaxis protein</fullName>
    </submittedName>
</protein>
<dbReference type="EMBL" id="JAINVV010000001">
    <property type="protein sequence ID" value="MBY8820669.1"/>
    <property type="molecule type" value="Genomic_DNA"/>
</dbReference>
<keyword evidence="1 2" id="KW-0807">Transducer</keyword>
<comment type="caution">
    <text evidence="4">The sequence shown here is derived from an EMBL/GenBank/DDBJ whole genome shotgun (WGS) entry which is preliminary data.</text>
</comment>
<organism evidence="4 5">
    <name type="scientific">Sphingomonas colocasiae</name>
    <dbReference type="NCBI Taxonomy" id="1848973"/>
    <lineage>
        <taxon>Bacteria</taxon>
        <taxon>Pseudomonadati</taxon>
        <taxon>Pseudomonadota</taxon>
        <taxon>Alphaproteobacteria</taxon>
        <taxon>Sphingomonadales</taxon>
        <taxon>Sphingomonadaceae</taxon>
        <taxon>Sphingomonas</taxon>
    </lineage>
</organism>
<dbReference type="InterPro" id="IPR004089">
    <property type="entry name" value="MCPsignal_dom"/>
</dbReference>